<sequence length="417" mass="44969">MAEDPTPTLDDFDTWLDRQEQHRHDLAARLLDIIMDTLTTAAVGNAVATPYQGRRRDSYTCPGMPADTTLPYGPSVAAMLTTIATLIDDPNPTADELKDALDDCMQYGTTTADGEPCADGLSNLTQSDCLIRVAPFFLFNADDQQITQACAITDPDGACADAAIRLVDILRALAQGDDPDDIMDNYGYGDLASQPRSQVHADGTAEHTLEAALWCLATTHSAADCICAAANLGGHVTQAATIAGMCAGLRYLGQPAGELPDQWIEQLDGLDALMDAVAGDEDDLPSSDELVDEAQRYLTGNGVDKDLDEAIDCYEEARTSLRAEHDTPTAADLLRDADICLRIARIWETKAKETHSAFFKRTYTNEAEALHCYVQALDAALTAADLATDGTTRRQAKLLTDQARVGAQRIEHIIDTD</sequence>
<keyword evidence="2" id="KW-1185">Reference proteome</keyword>
<dbReference type="Pfam" id="PF03747">
    <property type="entry name" value="ADP_ribosyl_GH"/>
    <property type="match status" value="1"/>
</dbReference>
<gene>
    <name evidence="1" type="ORF">BCUN_0474</name>
</gene>
<dbReference type="InterPro" id="IPR005502">
    <property type="entry name" value="Ribosyl_crysJ1"/>
</dbReference>
<dbReference type="AlphaFoldDB" id="A0A087B4M4"/>
<dbReference type="Gene3D" id="1.10.4080.10">
    <property type="entry name" value="ADP-ribosylation/Crystallin J1"/>
    <property type="match status" value="1"/>
</dbReference>
<keyword evidence="1" id="KW-0378">Hydrolase</keyword>
<dbReference type="InterPro" id="IPR036705">
    <property type="entry name" value="Ribosyl_crysJ1_sf"/>
</dbReference>
<evidence type="ECO:0000313" key="2">
    <source>
        <dbReference type="Proteomes" id="UP000029067"/>
    </source>
</evidence>
<dbReference type="OrthoDB" id="9798107at2"/>
<accession>A0A087B4M4</accession>
<dbReference type="eggNOG" id="COG1397">
    <property type="taxonomic scope" value="Bacteria"/>
</dbReference>
<dbReference type="EMBL" id="JGYV01000001">
    <property type="protein sequence ID" value="KFI65974.1"/>
    <property type="molecule type" value="Genomic_DNA"/>
</dbReference>
<comment type="caution">
    <text evidence="1">The sequence shown here is derived from an EMBL/GenBank/DDBJ whole genome shotgun (WGS) entry which is preliminary data.</text>
</comment>
<dbReference type="GO" id="GO:0016787">
    <property type="term" value="F:hydrolase activity"/>
    <property type="evidence" value="ECO:0007669"/>
    <property type="project" value="UniProtKB-KW"/>
</dbReference>
<dbReference type="SUPFAM" id="SSF101478">
    <property type="entry name" value="ADP-ribosylglycohydrolase"/>
    <property type="match status" value="1"/>
</dbReference>
<proteinExistence type="predicted"/>
<organism evidence="1 2">
    <name type="scientific">Bifidobacterium cuniculi</name>
    <dbReference type="NCBI Taxonomy" id="1688"/>
    <lineage>
        <taxon>Bacteria</taxon>
        <taxon>Bacillati</taxon>
        <taxon>Actinomycetota</taxon>
        <taxon>Actinomycetes</taxon>
        <taxon>Bifidobacteriales</taxon>
        <taxon>Bifidobacteriaceae</taxon>
        <taxon>Bifidobacterium</taxon>
    </lineage>
</organism>
<dbReference type="RefSeq" id="WP_160257636.1">
    <property type="nucleotide sequence ID" value="NZ_JGYV01000001.1"/>
</dbReference>
<dbReference type="STRING" id="1688.BCUN_0474"/>
<protein>
    <submittedName>
        <fullName evidence="1">ADP-ribosylglycohydrolase</fullName>
    </submittedName>
</protein>
<name>A0A087B4M4_9BIFI</name>
<dbReference type="Proteomes" id="UP000029067">
    <property type="component" value="Unassembled WGS sequence"/>
</dbReference>
<reference evidence="1 2" key="1">
    <citation type="submission" date="2014-03" db="EMBL/GenBank/DDBJ databases">
        <title>Genomics of Bifidobacteria.</title>
        <authorList>
            <person name="Ventura M."/>
            <person name="Milani C."/>
            <person name="Lugli G.A."/>
        </authorList>
    </citation>
    <scope>NUCLEOTIDE SEQUENCE [LARGE SCALE GENOMIC DNA]</scope>
    <source>
        <strain evidence="1 2">LMG 10738</strain>
    </source>
</reference>
<evidence type="ECO:0000313" key="1">
    <source>
        <dbReference type="EMBL" id="KFI65974.1"/>
    </source>
</evidence>